<reference evidence="3" key="1">
    <citation type="submission" date="2021-01" db="EMBL/GenBank/DDBJ databases">
        <authorList>
            <person name="Corre E."/>
            <person name="Pelletier E."/>
            <person name="Niang G."/>
            <person name="Scheremetjew M."/>
            <person name="Finn R."/>
            <person name="Kale V."/>
            <person name="Holt S."/>
            <person name="Cochrane G."/>
            <person name="Meng A."/>
            <person name="Brown T."/>
            <person name="Cohen L."/>
        </authorList>
    </citation>
    <scope>NUCLEOTIDE SEQUENCE</scope>
    <source>
        <strain evidence="3">CCMP722</strain>
    </source>
</reference>
<dbReference type="PANTHER" id="PTHR28584:SF1">
    <property type="entry name" value="PROTEIN FAM228B"/>
    <property type="match status" value="1"/>
</dbReference>
<protein>
    <submittedName>
        <fullName evidence="3">Uncharacterized protein</fullName>
    </submittedName>
</protein>
<evidence type="ECO:0000256" key="1">
    <source>
        <dbReference type="ARBA" id="ARBA00007753"/>
    </source>
</evidence>
<dbReference type="InterPro" id="IPR040046">
    <property type="entry name" value="FAM228"/>
</dbReference>
<dbReference type="AlphaFoldDB" id="A0A7S0WXH7"/>
<feature type="compositionally biased region" description="Polar residues" evidence="2">
    <location>
        <begin position="77"/>
        <end position="97"/>
    </location>
</feature>
<feature type="region of interest" description="Disordered" evidence="2">
    <location>
        <begin position="54"/>
        <end position="97"/>
    </location>
</feature>
<gene>
    <name evidence="3" type="ORF">POBO1169_LOCUS19478</name>
</gene>
<comment type="similarity">
    <text evidence="1">Belongs to the FAM228 family.</text>
</comment>
<accession>A0A7S0WXH7</accession>
<sequence>MAEAIALVGGECRVYNDDLVQELLTSAEEEKRERQLTLEKQRIRAINVSARSFHPPKATQPRMEKVASTRNIGGKGTSSLSETPQTTMKKTNGLSQRQADAMTMRNKVRLKAYQEESARKDREIKEMLENGRVNREKRFKKLYDTVFNGMESSGILAEIDHKLEMANAARDKKKEELYQEWKEQVYDHIHTQLQDAIDGLSVEEITKKHNEHYDAFLQVATKKSTQNPRGGVFRDVIIQSDYDPLAPHNKFLKINTKGMEDPLKRDLVKVAREKQQVGLDVPDYGTCPGKVMFPVDMYHQAEATPAGHFSLPDGDLKMPAQNFVESAAKKNHSDVPMEHYRIARGKAVMEAENPKGRAMVPELGHRQDRANFFNALHHTHHLAPKGETGGDQWLEAKGKRAIHAPGDPNRKTLYPVLNQLADHRTQGGHGDLWLSHKGKMGGINPNPPPGTRDNLFEVVNQSEGRLRAGFTSGDLWLEAKGKGRVASAAHIYAPAKDTWVAECMRDDDGVPLLD</sequence>
<name>A0A7S0WXH7_9CHLO</name>
<evidence type="ECO:0000313" key="3">
    <source>
        <dbReference type="EMBL" id="CAD8690220.1"/>
    </source>
</evidence>
<proteinExistence type="inferred from homology"/>
<organism evidence="3">
    <name type="scientific">Pyramimonas obovata</name>
    <dbReference type="NCBI Taxonomy" id="1411642"/>
    <lineage>
        <taxon>Eukaryota</taxon>
        <taxon>Viridiplantae</taxon>
        <taxon>Chlorophyta</taxon>
        <taxon>Pyramimonadophyceae</taxon>
        <taxon>Pyramimonadales</taxon>
        <taxon>Pyramimonadaceae</taxon>
        <taxon>Pyramimonas</taxon>
        <taxon>Pyramimonas incertae sedis</taxon>
    </lineage>
</organism>
<evidence type="ECO:0000256" key="2">
    <source>
        <dbReference type="SAM" id="MobiDB-lite"/>
    </source>
</evidence>
<dbReference type="PANTHER" id="PTHR28584">
    <property type="entry name" value="FAMILY WITH SEQUENCE SIMILARITY 228 MEMBER A"/>
    <property type="match status" value="1"/>
</dbReference>
<dbReference type="EMBL" id="HBFA01038948">
    <property type="protein sequence ID" value="CAD8690220.1"/>
    <property type="molecule type" value="Transcribed_RNA"/>
</dbReference>